<evidence type="ECO:0000256" key="1">
    <source>
        <dbReference type="SAM" id="MobiDB-lite"/>
    </source>
</evidence>
<gene>
    <name evidence="3" type="ORF">D9758_009062</name>
</gene>
<keyword evidence="4" id="KW-1185">Reference proteome</keyword>
<evidence type="ECO:0000313" key="4">
    <source>
        <dbReference type="Proteomes" id="UP000559256"/>
    </source>
</evidence>
<organism evidence="3 4">
    <name type="scientific">Tetrapyrgos nigripes</name>
    <dbReference type="NCBI Taxonomy" id="182062"/>
    <lineage>
        <taxon>Eukaryota</taxon>
        <taxon>Fungi</taxon>
        <taxon>Dikarya</taxon>
        <taxon>Basidiomycota</taxon>
        <taxon>Agaricomycotina</taxon>
        <taxon>Agaricomycetes</taxon>
        <taxon>Agaricomycetidae</taxon>
        <taxon>Agaricales</taxon>
        <taxon>Marasmiineae</taxon>
        <taxon>Marasmiaceae</taxon>
        <taxon>Tetrapyrgos</taxon>
    </lineage>
</organism>
<dbReference type="Proteomes" id="UP000559256">
    <property type="component" value="Unassembled WGS sequence"/>
</dbReference>
<comment type="caution">
    <text evidence="3">The sequence shown here is derived from an EMBL/GenBank/DDBJ whole genome shotgun (WGS) entry which is preliminary data.</text>
</comment>
<accession>A0A8H5LL10</accession>
<feature type="region of interest" description="Disordered" evidence="1">
    <location>
        <begin position="146"/>
        <end position="187"/>
    </location>
</feature>
<keyword evidence="2" id="KW-0472">Membrane</keyword>
<protein>
    <submittedName>
        <fullName evidence="3">Uncharacterized protein</fullName>
    </submittedName>
</protein>
<keyword evidence="2" id="KW-0812">Transmembrane</keyword>
<dbReference type="AlphaFoldDB" id="A0A8H5LL10"/>
<proteinExistence type="predicted"/>
<dbReference type="EMBL" id="JAACJM010000042">
    <property type="protein sequence ID" value="KAF5361176.1"/>
    <property type="molecule type" value="Genomic_DNA"/>
</dbReference>
<name>A0A8H5LL10_9AGAR</name>
<reference evidence="3 4" key="1">
    <citation type="journal article" date="2020" name="ISME J.">
        <title>Uncovering the hidden diversity of litter-decomposition mechanisms in mushroom-forming fungi.</title>
        <authorList>
            <person name="Floudas D."/>
            <person name="Bentzer J."/>
            <person name="Ahren D."/>
            <person name="Johansson T."/>
            <person name="Persson P."/>
            <person name="Tunlid A."/>
        </authorList>
    </citation>
    <scope>NUCLEOTIDE SEQUENCE [LARGE SCALE GENOMIC DNA]</scope>
    <source>
        <strain evidence="3 4">CBS 291.85</strain>
    </source>
</reference>
<evidence type="ECO:0000256" key="2">
    <source>
        <dbReference type="SAM" id="Phobius"/>
    </source>
</evidence>
<feature type="transmembrane region" description="Helical" evidence="2">
    <location>
        <begin position="25"/>
        <end position="47"/>
    </location>
</feature>
<keyword evidence="2" id="KW-1133">Transmembrane helix</keyword>
<dbReference type="OrthoDB" id="3248709at2759"/>
<feature type="region of interest" description="Disordered" evidence="1">
    <location>
        <begin position="219"/>
        <end position="253"/>
    </location>
</feature>
<sequence>MTSHVVNHFRPHKTEAIVRIRQNAFFVLSIVLLTYLLPVPSIAYALASVLSGNGGSRGSVEEKIICVFEILCITIPSYNILESLYAIKYPRAPPPLPPSHPQSPFNVNAKAKALVSPSPVGMKKKGSSILGSSTSNPTSPKIFTYSPGSSIALSQSQSQSQSRGNPLSPLSKGQYPPSPLSTPSRILHYSMPPGSTMSNISTTTNPTSVNRDVKTEMVTGGLDGSMSALPPTPSPIVSAYKSRRGGGDVVGRE</sequence>
<evidence type="ECO:0000313" key="3">
    <source>
        <dbReference type="EMBL" id="KAF5361176.1"/>
    </source>
</evidence>
<feature type="compositionally biased region" description="Low complexity" evidence="1">
    <location>
        <begin position="146"/>
        <end position="162"/>
    </location>
</feature>